<name>A0ABZ0UQI0_9RICK</name>
<dbReference type="Proteomes" id="UP001326613">
    <property type="component" value="Chromosome"/>
</dbReference>
<organism evidence="13 14">
    <name type="scientific">Candidatus Trichorickettsia mobilis</name>
    <dbReference type="NCBI Taxonomy" id="1346319"/>
    <lineage>
        <taxon>Bacteria</taxon>
        <taxon>Pseudomonadati</taxon>
        <taxon>Pseudomonadota</taxon>
        <taxon>Alphaproteobacteria</taxon>
        <taxon>Rickettsiales</taxon>
        <taxon>Rickettsiaceae</taxon>
        <taxon>Rickettsieae</taxon>
        <taxon>Candidatus Trichorickettsia</taxon>
    </lineage>
</organism>
<dbReference type="RefSeq" id="WP_323738391.1">
    <property type="nucleotide sequence ID" value="NZ_CP112932.1"/>
</dbReference>
<keyword evidence="3" id="KW-0813">Transport</keyword>
<feature type="transmembrane region" description="Helical" evidence="12">
    <location>
        <begin position="162"/>
        <end position="190"/>
    </location>
</feature>
<evidence type="ECO:0000256" key="8">
    <source>
        <dbReference type="ARBA" id="ARBA00022982"/>
    </source>
</evidence>
<keyword evidence="14" id="KW-1185">Reference proteome</keyword>
<evidence type="ECO:0000256" key="7">
    <source>
        <dbReference type="ARBA" id="ARBA00022723"/>
    </source>
</evidence>
<evidence type="ECO:0000256" key="10">
    <source>
        <dbReference type="ARBA" id="ARBA00023004"/>
    </source>
</evidence>
<feature type="transmembrane region" description="Helical" evidence="12">
    <location>
        <begin position="118"/>
        <end position="142"/>
    </location>
</feature>
<comment type="similarity">
    <text evidence="2">Belongs to the cytochrome ubiquinol oxidase subunit 2 family.</text>
</comment>
<evidence type="ECO:0000313" key="13">
    <source>
        <dbReference type="EMBL" id="WPY00305.1"/>
    </source>
</evidence>
<comment type="subcellular location">
    <subcellularLocation>
        <location evidence="1">Cell membrane</location>
        <topology evidence="1">Multi-pass membrane protein</topology>
    </subcellularLocation>
</comment>
<dbReference type="PIRSF" id="PIRSF000267">
    <property type="entry name" value="Cyt_oxidse_sub2"/>
    <property type="match status" value="1"/>
</dbReference>
<keyword evidence="5" id="KW-0349">Heme</keyword>
<dbReference type="EMBL" id="CP112932">
    <property type="protein sequence ID" value="WPY00305.1"/>
    <property type="molecule type" value="Genomic_DNA"/>
</dbReference>
<feature type="transmembrane region" description="Helical" evidence="12">
    <location>
        <begin position="263"/>
        <end position="284"/>
    </location>
</feature>
<sequence length="378" mass="41902">MLDFETLRIIWWLLLGVLLIGFAILGGIDLGVATLLPYVSKQDIERRIVLNTIAPTWEGNQVWFILGGGAIFAAWPTVYAVTFSNFYFALLLILIALILRPVGLDFRSKIECPIWRKLWDIAINISGIVPSLVFGVAVGNVLQGIDFDLDEFMFIKNSTGFWALFSPFTLLCGVTSLSMIVSQGAAFLVLKTEADIQDRAKTILKITPILTLLLFIIGGWCISKMNGFSIIGDLAHDASSDPHGKLVKMCPGAWLENYSKTPWFLTAPILGASGAIMTWILALLRKYSLVIITNSLSILGIISTVGLSMFPFILPSKINYTASLTVWDASSSQTSLFIMLLAVIIFMPIILFYTSWAYKIMFGKVTEKHVKSKPHEVY</sequence>
<feature type="transmembrane region" description="Helical" evidence="12">
    <location>
        <begin position="12"/>
        <end position="39"/>
    </location>
</feature>
<gene>
    <name evidence="13" type="ORF">Trichorick_00177</name>
</gene>
<keyword evidence="8" id="KW-0249">Electron transport</keyword>
<evidence type="ECO:0000256" key="11">
    <source>
        <dbReference type="ARBA" id="ARBA00023136"/>
    </source>
</evidence>
<evidence type="ECO:0000256" key="1">
    <source>
        <dbReference type="ARBA" id="ARBA00004651"/>
    </source>
</evidence>
<feature type="transmembrane region" description="Helical" evidence="12">
    <location>
        <begin position="60"/>
        <end position="80"/>
    </location>
</feature>
<feature type="transmembrane region" description="Helical" evidence="12">
    <location>
        <begin position="202"/>
        <end position="220"/>
    </location>
</feature>
<feature type="transmembrane region" description="Helical" evidence="12">
    <location>
        <begin position="334"/>
        <end position="354"/>
    </location>
</feature>
<dbReference type="PANTHER" id="PTHR43141:SF5">
    <property type="entry name" value="CYTOCHROME BD-I UBIQUINOL OXIDASE SUBUNIT 2"/>
    <property type="match status" value="1"/>
</dbReference>
<evidence type="ECO:0000256" key="6">
    <source>
        <dbReference type="ARBA" id="ARBA00022692"/>
    </source>
</evidence>
<evidence type="ECO:0000256" key="9">
    <source>
        <dbReference type="ARBA" id="ARBA00022989"/>
    </source>
</evidence>
<feature type="transmembrane region" description="Helical" evidence="12">
    <location>
        <begin position="86"/>
        <end position="106"/>
    </location>
</feature>
<evidence type="ECO:0000256" key="12">
    <source>
        <dbReference type="SAM" id="Phobius"/>
    </source>
</evidence>
<dbReference type="PANTHER" id="PTHR43141">
    <property type="entry name" value="CYTOCHROME BD2 SUBUNIT II"/>
    <property type="match status" value="1"/>
</dbReference>
<accession>A0ABZ0UQI0</accession>
<protein>
    <submittedName>
        <fullName evidence="13">Cytochrome d ubiquinol oxidase subunit 2</fullName>
    </submittedName>
</protein>
<dbReference type="InterPro" id="IPR003317">
    <property type="entry name" value="Cyt-d_oxidase_su2"/>
</dbReference>
<dbReference type="NCBIfam" id="TIGR00203">
    <property type="entry name" value="cydB"/>
    <property type="match status" value="1"/>
</dbReference>
<reference evidence="13 14" key="1">
    <citation type="submission" date="2022-10" db="EMBL/GenBank/DDBJ databases">
        <title>Host association and intracellularity evolved multiple times independently in the Rickettsiales.</title>
        <authorList>
            <person name="Castelli M."/>
            <person name="Nardi T."/>
            <person name="Gammuto L."/>
            <person name="Bellinzona G."/>
            <person name="Sabaneyeva E."/>
            <person name="Potekhin A."/>
            <person name="Serra V."/>
            <person name="Petroni G."/>
            <person name="Sassera D."/>
        </authorList>
    </citation>
    <scope>NUCLEOTIDE SEQUENCE [LARGE SCALE GENOMIC DNA]</scope>
    <source>
        <strain evidence="13 14">Kr 154-4</strain>
    </source>
</reference>
<keyword evidence="9 12" id="KW-1133">Transmembrane helix</keyword>
<evidence type="ECO:0000256" key="4">
    <source>
        <dbReference type="ARBA" id="ARBA00022475"/>
    </source>
</evidence>
<evidence type="ECO:0000256" key="3">
    <source>
        <dbReference type="ARBA" id="ARBA00022448"/>
    </source>
</evidence>
<evidence type="ECO:0000256" key="2">
    <source>
        <dbReference type="ARBA" id="ARBA00007543"/>
    </source>
</evidence>
<keyword evidence="11 12" id="KW-0472">Membrane</keyword>
<keyword evidence="7" id="KW-0479">Metal-binding</keyword>
<keyword evidence="10" id="KW-0408">Iron</keyword>
<evidence type="ECO:0000256" key="5">
    <source>
        <dbReference type="ARBA" id="ARBA00022617"/>
    </source>
</evidence>
<dbReference type="Pfam" id="PF02322">
    <property type="entry name" value="Cyt_bd_oxida_II"/>
    <property type="match status" value="1"/>
</dbReference>
<keyword evidence="6 12" id="KW-0812">Transmembrane</keyword>
<feature type="transmembrane region" description="Helical" evidence="12">
    <location>
        <begin position="296"/>
        <end position="314"/>
    </location>
</feature>
<evidence type="ECO:0000313" key="14">
    <source>
        <dbReference type="Proteomes" id="UP001326613"/>
    </source>
</evidence>
<keyword evidence="4" id="KW-1003">Cell membrane</keyword>
<proteinExistence type="inferred from homology"/>